<dbReference type="EMBL" id="QPEX01000006">
    <property type="protein sequence ID" value="RCS55988.1"/>
    <property type="molecule type" value="Genomic_DNA"/>
</dbReference>
<name>A0A368KXK5_9BACT</name>
<organism evidence="1 2">
    <name type="scientific">Bremerella cremea</name>
    <dbReference type="NCBI Taxonomy" id="1031537"/>
    <lineage>
        <taxon>Bacteria</taxon>
        <taxon>Pseudomonadati</taxon>
        <taxon>Planctomycetota</taxon>
        <taxon>Planctomycetia</taxon>
        <taxon>Pirellulales</taxon>
        <taxon>Pirellulaceae</taxon>
        <taxon>Bremerella</taxon>
    </lineage>
</organism>
<evidence type="ECO:0000313" key="2">
    <source>
        <dbReference type="Proteomes" id="UP000253562"/>
    </source>
</evidence>
<proteinExistence type="predicted"/>
<protein>
    <submittedName>
        <fullName evidence="1">Uncharacterized protein</fullName>
    </submittedName>
</protein>
<evidence type="ECO:0000313" key="1">
    <source>
        <dbReference type="EMBL" id="RCS55988.1"/>
    </source>
</evidence>
<sequence length="134" mass="15175">MVLPESRLLLSWSGYVGRYSIGDHSYGYDYSQRVLAENGTIVAKLPPRQFGSHLYQAGSFEVASNLFFDVASTLQRETTIRLGTEQQNEAVAYFDSSFYRWSFFSRQRKFYCQNGMSPLATALAVATAIDWAID</sequence>
<dbReference type="Proteomes" id="UP000253562">
    <property type="component" value="Unassembled WGS sequence"/>
</dbReference>
<comment type="caution">
    <text evidence="1">The sequence shown here is derived from an EMBL/GenBank/DDBJ whole genome shotgun (WGS) entry which is preliminary data.</text>
</comment>
<gene>
    <name evidence="1" type="ORF">DTL42_00945</name>
</gene>
<dbReference type="AlphaFoldDB" id="A0A368KXK5"/>
<reference evidence="1 2" key="1">
    <citation type="submission" date="2018-07" db="EMBL/GenBank/DDBJ databases">
        <title>Comparative genomes isolates from brazilian mangrove.</title>
        <authorList>
            <person name="De Araujo J.E."/>
            <person name="Taketani R.G."/>
            <person name="Silva M.C.P."/>
            <person name="Lourenco M.V."/>
            <person name="Oliveira V.M."/>
            <person name="Andreote F.D."/>
        </authorList>
    </citation>
    <scope>NUCLEOTIDE SEQUENCE [LARGE SCALE GENOMIC DNA]</scope>
    <source>
        <strain evidence="1 2">HEX PRIS-MGV</strain>
    </source>
</reference>
<accession>A0A368KXK5</accession>